<dbReference type="Proteomes" id="UP000317171">
    <property type="component" value="Chromosome"/>
</dbReference>
<dbReference type="KEGG" id="gaz:Pan241w_30820"/>
<gene>
    <name evidence="4" type="primary">blaR1_6</name>
    <name evidence="4" type="ORF">Pan241w_30820</name>
</gene>
<evidence type="ECO:0000256" key="1">
    <source>
        <dbReference type="SAM" id="Phobius"/>
    </source>
</evidence>
<accession>A0A517RGI2</accession>
<name>A0A517RGI2_9PLAN</name>
<keyword evidence="1" id="KW-1133">Transmembrane helix</keyword>
<feature type="domain" description="Peptidase M56" evidence="2">
    <location>
        <begin position="118"/>
        <end position="326"/>
    </location>
</feature>
<dbReference type="InterPro" id="IPR052173">
    <property type="entry name" value="Beta-lactam_resp_regulator"/>
</dbReference>
<organism evidence="4 5">
    <name type="scientific">Gimesia alba</name>
    <dbReference type="NCBI Taxonomy" id="2527973"/>
    <lineage>
        <taxon>Bacteria</taxon>
        <taxon>Pseudomonadati</taxon>
        <taxon>Planctomycetota</taxon>
        <taxon>Planctomycetia</taxon>
        <taxon>Planctomycetales</taxon>
        <taxon>Planctomycetaceae</taxon>
        <taxon>Gimesia</taxon>
    </lineage>
</organism>
<feature type="transmembrane region" description="Helical" evidence="1">
    <location>
        <begin position="6"/>
        <end position="28"/>
    </location>
</feature>
<feature type="transmembrane region" description="Helical" evidence="1">
    <location>
        <begin position="339"/>
        <end position="358"/>
    </location>
</feature>
<dbReference type="SUPFAM" id="SSF54523">
    <property type="entry name" value="Pili subunits"/>
    <property type="match status" value="1"/>
</dbReference>
<dbReference type="OrthoDB" id="285651at2"/>
<proteinExistence type="predicted"/>
<dbReference type="CDD" id="cd07341">
    <property type="entry name" value="M56_BlaR1_MecR1_like"/>
    <property type="match status" value="1"/>
</dbReference>
<dbReference type="InterPro" id="IPR011453">
    <property type="entry name" value="DUF1559"/>
</dbReference>
<evidence type="ECO:0000313" key="5">
    <source>
        <dbReference type="Proteomes" id="UP000317171"/>
    </source>
</evidence>
<evidence type="ECO:0000259" key="2">
    <source>
        <dbReference type="Pfam" id="PF05569"/>
    </source>
</evidence>
<dbReference type="AlphaFoldDB" id="A0A517RGI2"/>
<sequence length="932" mass="102871">MHEFGVSIVWLSLQVTIVAVGAALFYWCVRNKGPLLRSLVISSSLIVTLMLASLMLSPWPCWNFHRTQQSNQELVSVEKSLLSNKTTELKDSPASQREPVELESVWSSAWAGFVAGLDNKQPVDSLDASLAWPVIIAFLFLGGIVLGFLRLCVGYILLRREVKHAIILENTVAQEYLDGFLMEQDYQNIIHLRETTRLATAAVVGWWRPVILIPATWQTWSAEQLKAVLTHELAHIQQRDFLTNLCAEISRSIFFYHPLMHWLVSRLRLEQELAADAAAARVAGGSESYLVILAEMAMAQSNRRVRGPARAFLPTHSTFLRRIDMLKDKTPFRGAVSRSARAIAISCILMIGLLAVGLRGESISVAQDASPSAMISVRTKSASEKFRIDFVPPNALAVIALRPAEILTQDSMKPLRNLIKQELSMNKPFGVVGLNPNEIETATVVFVASEPPKQIGFAIVIHANKVIDRKTAMTKSFGKNVEVEYKGQDYLKNTSGLYPEMRMYLDDRTVIYTGRESVMEGIIDTIQRGSTSRWSKQWQSIENDSVAGLIDLRVARAIVGDEPARIAAANAPMLGLISPIWENTELASLGLNIKQEISLNVSLSQDQNGESVKNTLDALLTLSRNMLDQMKRGMAGDSVQERLTLMSLLNIAEKMMKSTKVTQSGEDVTLTSALSNNSGGQLIAVLVPAFLQAQKAASRSRSLNNIKQIVLALHVYHDKHKHFPPAVLLGPDGKTPYSWRVALLPFLDQQALYDEYNRNEPWDSEHNKKVLAKMPDVYRCPADNRGENNTSYFVIVGNNTAFGKLTNRALSGLLDDGMAAGDNGLAAGSGFGIDEKPADGTQGGLRFRDVIDGTSNTIAVVETKREIPWTKPEDIIYDGKQLPKLGGFYPGGFNVGFCDGAARFLSEKTDPTTLNNLIQINDGNVVDLNNNQ</sequence>
<protein>
    <submittedName>
        <fullName evidence="4">Regulatory protein BlaR1</fullName>
    </submittedName>
</protein>
<evidence type="ECO:0000313" key="4">
    <source>
        <dbReference type="EMBL" id="QDT42987.1"/>
    </source>
</evidence>
<dbReference type="EMBL" id="CP036269">
    <property type="protein sequence ID" value="QDT42987.1"/>
    <property type="molecule type" value="Genomic_DNA"/>
</dbReference>
<dbReference type="Pfam" id="PF07596">
    <property type="entry name" value="SBP_bac_10"/>
    <property type="match status" value="1"/>
</dbReference>
<reference evidence="4 5" key="1">
    <citation type="submission" date="2019-02" db="EMBL/GenBank/DDBJ databases">
        <title>Deep-cultivation of Planctomycetes and their phenomic and genomic characterization uncovers novel biology.</title>
        <authorList>
            <person name="Wiegand S."/>
            <person name="Jogler M."/>
            <person name="Boedeker C."/>
            <person name="Pinto D."/>
            <person name="Vollmers J."/>
            <person name="Rivas-Marin E."/>
            <person name="Kohn T."/>
            <person name="Peeters S.H."/>
            <person name="Heuer A."/>
            <person name="Rast P."/>
            <person name="Oberbeckmann S."/>
            <person name="Bunk B."/>
            <person name="Jeske O."/>
            <person name="Meyerdierks A."/>
            <person name="Storesund J.E."/>
            <person name="Kallscheuer N."/>
            <person name="Luecker S."/>
            <person name="Lage O.M."/>
            <person name="Pohl T."/>
            <person name="Merkel B.J."/>
            <person name="Hornburger P."/>
            <person name="Mueller R.-W."/>
            <person name="Bruemmer F."/>
            <person name="Labrenz M."/>
            <person name="Spormann A.M."/>
            <person name="Op den Camp H."/>
            <person name="Overmann J."/>
            <person name="Amann R."/>
            <person name="Jetten M.S.M."/>
            <person name="Mascher T."/>
            <person name="Medema M.H."/>
            <person name="Devos D.P."/>
            <person name="Kaster A.-K."/>
            <person name="Ovreas L."/>
            <person name="Rohde M."/>
            <person name="Galperin M.Y."/>
            <person name="Jogler C."/>
        </authorList>
    </citation>
    <scope>NUCLEOTIDE SEQUENCE [LARGE SCALE GENOMIC DNA]</scope>
    <source>
        <strain evidence="4 5">Pan241w</strain>
    </source>
</reference>
<dbReference type="InterPro" id="IPR027558">
    <property type="entry name" value="Pre_pil_HX9DG_C"/>
</dbReference>
<feature type="transmembrane region" description="Helical" evidence="1">
    <location>
        <begin position="35"/>
        <end position="56"/>
    </location>
</feature>
<dbReference type="NCBIfam" id="TIGR04294">
    <property type="entry name" value="pre_pil_HX9DG"/>
    <property type="match status" value="1"/>
</dbReference>
<dbReference type="InterPro" id="IPR008756">
    <property type="entry name" value="Peptidase_M56"/>
</dbReference>
<feature type="transmembrane region" description="Helical" evidence="1">
    <location>
        <begin position="130"/>
        <end position="158"/>
    </location>
</feature>
<keyword evidence="1" id="KW-0472">Membrane</keyword>
<dbReference type="PANTHER" id="PTHR34978:SF3">
    <property type="entry name" value="SLR0241 PROTEIN"/>
    <property type="match status" value="1"/>
</dbReference>
<keyword evidence="5" id="KW-1185">Reference proteome</keyword>
<feature type="domain" description="DUF1559" evidence="3">
    <location>
        <begin position="693"/>
        <end position="866"/>
    </location>
</feature>
<evidence type="ECO:0000259" key="3">
    <source>
        <dbReference type="Pfam" id="PF07596"/>
    </source>
</evidence>
<dbReference type="Pfam" id="PF05569">
    <property type="entry name" value="Peptidase_M56"/>
    <property type="match status" value="1"/>
</dbReference>
<dbReference type="PANTHER" id="PTHR34978">
    <property type="entry name" value="POSSIBLE SENSOR-TRANSDUCER PROTEIN BLAR"/>
    <property type="match status" value="1"/>
</dbReference>
<dbReference type="InterPro" id="IPR045584">
    <property type="entry name" value="Pilin-like"/>
</dbReference>
<keyword evidence="1" id="KW-0812">Transmembrane</keyword>
<dbReference type="RefSeq" id="WP_145217115.1">
    <property type="nucleotide sequence ID" value="NZ_CP036269.1"/>
</dbReference>